<dbReference type="PROSITE" id="PS51354">
    <property type="entry name" value="GLUTAREDOXIN_2"/>
    <property type="match status" value="1"/>
</dbReference>
<name>A0ABU5NC46_9RICK</name>
<dbReference type="PRINTS" id="PR00160">
    <property type="entry name" value="GLUTAREDOXIN"/>
</dbReference>
<comment type="caution">
    <text evidence="7">The sequence shown here is derived from an EMBL/GenBank/DDBJ whole genome shotgun (WGS) entry which is preliminary data.</text>
</comment>
<accession>A0ABU5NC46</accession>
<dbReference type="InterPro" id="IPR036249">
    <property type="entry name" value="Thioredoxin-like_sf"/>
</dbReference>
<evidence type="ECO:0000256" key="1">
    <source>
        <dbReference type="ARBA" id="ARBA00007787"/>
    </source>
</evidence>
<evidence type="ECO:0000259" key="6">
    <source>
        <dbReference type="Pfam" id="PF00462"/>
    </source>
</evidence>
<keyword evidence="8" id="KW-1185">Reference proteome</keyword>
<keyword evidence="4" id="KW-1015">Disulfide bond</keyword>
<dbReference type="PANTHER" id="PTHR46679">
    <property type="match status" value="1"/>
</dbReference>
<evidence type="ECO:0000313" key="7">
    <source>
        <dbReference type="EMBL" id="MEA0970754.1"/>
    </source>
</evidence>
<evidence type="ECO:0000256" key="2">
    <source>
        <dbReference type="ARBA" id="ARBA00022448"/>
    </source>
</evidence>
<dbReference type="EMBL" id="JARJFB010000043">
    <property type="protein sequence ID" value="MEA0970754.1"/>
    <property type="molecule type" value="Genomic_DNA"/>
</dbReference>
<dbReference type="Proteomes" id="UP001291687">
    <property type="component" value="Unassembled WGS sequence"/>
</dbReference>
<reference evidence="7 8" key="1">
    <citation type="submission" date="2023-03" db="EMBL/GenBank/DDBJ databases">
        <title>Host association and intracellularity evolved multiple times independently in the Rickettsiales.</title>
        <authorList>
            <person name="Castelli M."/>
            <person name="Nardi T."/>
            <person name="Gammuto L."/>
            <person name="Bellinzona G."/>
            <person name="Sabaneyeva E."/>
            <person name="Potekhin A."/>
            <person name="Serra V."/>
            <person name="Petroni G."/>
            <person name="Sassera D."/>
        </authorList>
    </citation>
    <scope>NUCLEOTIDE SEQUENCE [LARGE SCALE GENOMIC DNA]</scope>
    <source>
        <strain evidence="7 8">Sr 2-6</strain>
    </source>
</reference>
<proteinExistence type="inferred from homology"/>
<dbReference type="Gene3D" id="3.40.30.10">
    <property type="entry name" value="Glutaredoxin"/>
    <property type="match status" value="1"/>
</dbReference>
<sequence length="127" mass="14583">MGNSKIFIVLAALLVLFASVKLYSNYDSSTVVREAKTPRSDLKVLLYTKDTCKYCILAKELLVKNSIPYEFIELSNNRELHQKIAYQTSQNTVPYVYINGEFIGGYKNLLELEESGKLYIESELREK</sequence>
<dbReference type="SUPFAM" id="SSF52833">
    <property type="entry name" value="Thioredoxin-like"/>
    <property type="match status" value="1"/>
</dbReference>
<dbReference type="InterPro" id="IPR002109">
    <property type="entry name" value="Glutaredoxin"/>
</dbReference>
<dbReference type="PANTHER" id="PTHR46679:SF1">
    <property type="entry name" value="GLUTAREDOXIN-2, MITOCHONDRIAL"/>
    <property type="match status" value="1"/>
</dbReference>
<evidence type="ECO:0000313" key="8">
    <source>
        <dbReference type="Proteomes" id="UP001291687"/>
    </source>
</evidence>
<keyword evidence="5" id="KW-0676">Redox-active center</keyword>
<dbReference type="RefSeq" id="WP_322776655.1">
    <property type="nucleotide sequence ID" value="NZ_JARJFB010000043.1"/>
</dbReference>
<dbReference type="Pfam" id="PF00462">
    <property type="entry name" value="Glutaredoxin"/>
    <property type="match status" value="1"/>
</dbReference>
<evidence type="ECO:0000256" key="4">
    <source>
        <dbReference type="ARBA" id="ARBA00023157"/>
    </source>
</evidence>
<keyword evidence="2" id="KW-0813">Transport</keyword>
<evidence type="ECO:0000256" key="5">
    <source>
        <dbReference type="ARBA" id="ARBA00023284"/>
    </source>
</evidence>
<comment type="similarity">
    <text evidence="1">Belongs to the glutaredoxin family.</text>
</comment>
<evidence type="ECO:0000256" key="3">
    <source>
        <dbReference type="ARBA" id="ARBA00022982"/>
    </source>
</evidence>
<organism evidence="7 8">
    <name type="scientific">Candidatus Megaera venefica</name>
    <dbReference type="NCBI Taxonomy" id="2055910"/>
    <lineage>
        <taxon>Bacteria</taxon>
        <taxon>Pseudomonadati</taxon>
        <taxon>Pseudomonadota</taxon>
        <taxon>Alphaproteobacteria</taxon>
        <taxon>Rickettsiales</taxon>
        <taxon>Rickettsiaceae</taxon>
        <taxon>Candidatus Megaera</taxon>
    </lineage>
</organism>
<gene>
    <name evidence="7" type="ORF">Megvenef_00723</name>
</gene>
<feature type="domain" description="Glutaredoxin" evidence="6">
    <location>
        <begin position="44"/>
        <end position="103"/>
    </location>
</feature>
<protein>
    <submittedName>
        <fullName evidence="7">Glutaredoxin-3</fullName>
    </submittedName>
</protein>
<keyword evidence="3" id="KW-0249">Electron transport</keyword>
<dbReference type="InterPro" id="IPR014025">
    <property type="entry name" value="Glutaredoxin_subgr"/>
</dbReference>